<evidence type="ECO:0000313" key="6">
    <source>
        <dbReference type="Proteomes" id="UP001278995"/>
    </source>
</evidence>
<keyword evidence="7" id="KW-1185">Reference proteome</keyword>
<dbReference type="Proteomes" id="UP001278995">
    <property type="component" value="Unassembled WGS sequence"/>
</dbReference>
<evidence type="ECO:0000313" key="5">
    <source>
        <dbReference type="Proteomes" id="UP000473854"/>
    </source>
</evidence>
<keyword evidence="1" id="KW-0472">Membrane</keyword>
<reference evidence="3 7" key="4">
    <citation type="journal article" date="2024" name="Syst. Appl. Microbiol.">
        <title>Evidence for the occurrence of Acinetobacter faecalis in cattle feces and its emended description.</title>
        <authorList>
            <person name="Kyselkova M."/>
            <person name="Xanthopoulou K."/>
            <person name="Shestivska V."/>
            <person name="Spanelova P."/>
            <person name="Maixnerova M."/>
            <person name="Higgins P.G."/>
            <person name="Nemec A."/>
        </authorList>
    </citation>
    <scope>NUCLEOTIDE SEQUENCE [LARGE SCALE GENOMIC DNA]</scope>
    <source>
        <strain evidence="3 7">ANC 7225</strain>
    </source>
</reference>
<reference evidence="2 6" key="2">
    <citation type="submission" date="2023-11" db="EMBL/GenBank/DDBJ databases">
        <title>The common occurrence of Acinetobacte faecalis in cattle feces and its emended description.</title>
        <authorList>
            <person name="Kyselkova M."/>
            <person name="Xanthopoulou K."/>
            <person name="Shestivska V."/>
            <person name="Spanelova P."/>
            <person name="Maixnerova M."/>
            <person name="Higgins P.G."/>
            <person name="Nemec A."/>
        </authorList>
    </citation>
    <scope>NUCLEOTIDE SEQUENCE [LARGE SCALE GENOMIC DNA]</scope>
    <source>
        <strain evidence="2 6">ANC 7483</strain>
    </source>
</reference>
<dbReference type="EMBL" id="JAXHPO010000015">
    <property type="protein sequence ID" value="MDY6550118.1"/>
    <property type="molecule type" value="Genomic_DNA"/>
</dbReference>
<evidence type="ECO:0000313" key="2">
    <source>
        <dbReference type="EMBL" id="MDY6486843.1"/>
    </source>
</evidence>
<comment type="caution">
    <text evidence="4">The sequence shown here is derived from an EMBL/GenBank/DDBJ whole genome shotgun (WGS) entry which is preliminary data.</text>
</comment>
<dbReference type="AlphaFoldDB" id="A0A6L6GHQ1"/>
<accession>A0A6L6GHQ1</accession>
<sequence length="74" mass="8309">MTQSTKKPLSKKTIFLASLGLIIPLFLVGMAFLAVNGDAKNQEKYKQQREEIMQKVKEREARERAASEALAKAD</sequence>
<keyword evidence="1" id="KW-1133">Transmembrane helix</keyword>
<protein>
    <submittedName>
        <fullName evidence="4">Uncharacterized protein</fullName>
    </submittedName>
</protein>
<evidence type="ECO:0000313" key="7">
    <source>
        <dbReference type="Proteomes" id="UP001284094"/>
    </source>
</evidence>
<dbReference type="Proteomes" id="UP000473854">
    <property type="component" value="Unassembled WGS sequence"/>
</dbReference>
<proteinExistence type="predicted"/>
<feature type="transmembrane region" description="Helical" evidence="1">
    <location>
        <begin position="14"/>
        <end position="35"/>
    </location>
</feature>
<gene>
    <name evidence="4" type="ORF">GIX10_11310</name>
    <name evidence="3" type="ORF">SKM48_04950</name>
    <name evidence="2" type="ORF">SKM51_06470</name>
</gene>
<reference evidence="4 5" key="1">
    <citation type="submission" date="2019-11" db="EMBL/GenBank/DDBJ databases">
        <authorList>
            <person name="An D."/>
        </authorList>
    </citation>
    <scope>NUCLEOTIDE SEQUENCE [LARGE SCALE GENOMIC DNA]</scope>
    <source>
        <strain evidence="4 5">YIM 103518</strain>
    </source>
</reference>
<evidence type="ECO:0000313" key="4">
    <source>
        <dbReference type="EMBL" id="MTD12001.1"/>
    </source>
</evidence>
<evidence type="ECO:0000256" key="1">
    <source>
        <dbReference type="SAM" id="Phobius"/>
    </source>
</evidence>
<dbReference type="EMBL" id="WLYL01000042">
    <property type="protein sequence ID" value="MTD12001.1"/>
    <property type="molecule type" value="Genomic_DNA"/>
</dbReference>
<name>A0A6L6GHQ1_9GAMM</name>
<dbReference type="RefSeq" id="WP_154773549.1">
    <property type="nucleotide sequence ID" value="NZ_JAXHPE010000018.1"/>
</dbReference>
<evidence type="ECO:0000313" key="3">
    <source>
        <dbReference type="EMBL" id="MDY6550118.1"/>
    </source>
</evidence>
<keyword evidence="1" id="KW-0812">Transmembrane</keyword>
<reference evidence="3" key="3">
    <citation type="submission" date="2023-11" db="EMBL/GenBank/DDBJ databases">
        <authorList>
            <person name="Kyselkova M."/>
            <person name="Xanthopoulou K."/>
            <person name="Shestivska V."/>
            <person name="Spanelova P."/>
            <person name="Maixnerova M."/>
            <person name="Higgins P.G."/>
            <person name="Nemec A."/>
        </authorList>
    </citation>
    <scope>NUCLEOTIDE SEQUENCE</scope>
    <source>
        <strain evidence="3">ANC 7225</strain>
    </source>
</reference>
<organism evidence="4 5">
    <name type="scientific">Acinetobacter faecalis</name>
    <dbReference type="NCBI Taxonomy" id="2665161"/>
    <lineage>
        <taxon>Bacteria</taxon>
        <taxon>Pseudomonadati</taxon>
        <taxon>Pseudomonadota</taxon>
        <taxon>Gammaproteobacteria</taxon>
        <taxon>Moraxellales</taxon>
        <taxon>Moraxellaceae</taxon>
        <taxon>Acinetobacter</taxon>
    </lineage>
</organism>
<dbReference type="EMBL" id="JAXHPL010000027">
    <property type="protein sequence ID" value="MDY6486843.1"/>
    <property type="molecule type" value="Genomic_DNA"/>
</dbReference>
<dbReference type="Proteomes" id="UP001284094">
    <property type="component" value="Unassembled WGS sequence"/>
</dbReference>